<comment type="subcellular location">
    <subcellularLocation>
        <location evidence="1">Membrane</location>
        <topology evidence="1">Peripheral membrane protein</topology>
    </subcellularLocation>
</comment>
<dbReference type="GO" id="GO:0005829">
    <property type="term" value="C:cytosol"/>
    <property type="evidence" value="ECO:0007669"/>
    <property type="project" value="GOC"/>
</dbReference>
<proteinExistence type="inferred from homology"/>
<dbReference type="PANTHER" id="PTHR11099">
    <property type="entry name" value="VACUOLAR SORTING PROTEIN 35"/>
    <property type="match status" value="1"/>
</dbReference>
<dbReference type="InterPro" id="IPR005378">
    <property type="entry name" value="Vps35"/>
</dbReference>
<name>A0A0S4JT07_BODSA</name>
<sequence length="824" mass="93896">MSHKDPTLVTIERPILTPEQEQEKWLGEALRNVKEKSERLKAAMKRAEFVNVLKAASQVLGELRTGMLTPQHYYELYSAVFDELQGLEFYFEEEVQNGRTLEDLYETVQHAGNIVPRLYLLITVGVIYIKSKKAPPRELIKDLVEMCKGVQHPTRGLFLRHYLLTKVKNYLPDEGNEYFGEESGNVEDSASFILQNFKEMVWLWVRMEKCDSQLKNRREKERRELRVLVGFNLVRLSQLEGIDKHGYQQVILPRILNIILSFKEPLAQEYLLGVIVQVFPDEFHLYTLSDLLLALGSAQVVAGVNIHSILTLLMDRLGQYVAGLRDGTVEGGSKKEEKIIKNMFTVFREKIEVITSSTNVVFSQASYAETQSSLLKLVLKTYPDAYDRLDEVLGSLKDRFSKNPPDVDAVKVIKKMLQLLATELKDPNILLDLQNYDGIIETLPFRPRRDVAAALCSTIVDTGITVNTLERVAKLFEIIAPMIKNVQDTPNEKSEIYTIDPEEEFVEEQSLVCRTVHMIDTDDVQVLFKMYSGIRKQLGQGGNERMVYTLKTIAALYQRLALRVNKLVLAEQDTGSLTPQKALQYLYSGDGKGIIEVLAVERPQAAFQLYLNAANCADVCAADELSYDLYTEAFTLYEENAANAADQMLMLKMMISSLCMVQNMNEENYDNVATKLCQYSSKLLKKHHQSRMAALCANLFWRKSEDTRIAQKVQECMQRALKISDHSQPQHRLALFVDLLNQFLHFYAAEVPTITAKFIGALIDLIREATSNADAAGGDDDEEEGAGNAATKKEFEEARAFYRNSTKYIRSRQKDEERWLEIDV</sequence>
<evidence type="ECO:0000256" key="6">
    <source>
        <dbReference type="PIRNR" id="PIRNR009375"/>
    </source>
</evidence>
<dbReference type="GO" id="GO:0005770">
    <property type="term" value="C:late endosome"/>
    <property type="evidence" value="ECO:0007669"/>
    <property type="project" value="TreeGrafter"/>
</dbReference>
<evidence type="ECO:0000313" key="9">
    <source>
        <dbReference type="Proteomes" id="UP000051952"/>
    </source>
</evidence>
<dbReference type="Proteomes" id="UP000051952">
    <property type="component" value="Unassembled WGS sequence"/>
</dbReference>
<dbReference type="EMBL" id="CYKH01001957">
    <property type="protein sequence ID" value="CUG91687.1"/>
    <property type="molecule type" value="Genomic_DNA"/>
</dbReference>
<evidence type="ECO:0000256" key="2">
    <source>
        <dbReference type="ARBA" id="ARBA00006536"/>
    </source>
</evidence>
<dbReference type="OMA" id="YERVQFC"/>
<dbReference type="Pfam" id="PF03635">
    <property type="entry name" value="Vps35"/>
    <property type="match status" value="1"/>
</dbReference>
<keyword evidence="5" id="KW-0472">Membrane</keyword>
<evidence type="ECO:0000256" key="3">
    <source>
        <dbReference type="ARBA" id="ARBA00022448"/>
    </source>
</evidence>
<evidence type="ECO:0000256" key="5">
    <source>
        <dbReference type="ARBA" id="ARBA00023136"/>
    </source>
</evidence>
<comment type="function">
    <text evidence="6">Plays a role in vesicular protein sorting.</text>
</comment>
<feature type="region of interest" description="Disordered" evidence="7">
    <location>
        <begin position="773"/>
        <end position="792"/>
    </location>
</feature>
<evidence type="ECO:0000313" key="8">
    <source>
        <dbReference type="EMBL" id="CUG91687.1"/>
    </source>
</evidence>
<dbReference type="AlphaFoldDB" id="A0A0S4JT07"/>
<organism evidence="8 9">
    <name type="scientific">Bodo saltans</name>
    <name type="common">Flagellated protozoan</name>
    <dbReference type="NCBI Taxonomy" id="75058"/>
    <lineage>
        <taxon>Eukaryota</taxon>
        <taxon>Discoba</taxon>
        <taxon>Euglenozoa</taxon>
        <taxon>Kinetoplastea</taxon>
        <taxon>Metakinetoplastina</taxon>
        <taxon>Eubodonida</taxon>
        <taxon>Bodonidae</taxon>
        <taxon>Bodo</taxon>
    </lineage>
</organism>
<dbReference type="PANTHER" id="PTHR11099:SF0">
    <property type="entry name" value="VACUOLAR PROTEIN SORTING-ASSOCIATED PROTEIN 35"/>
    <property type="match status" value="1"/>
</dbReference>
<keyword evidence="4 6" id="KW-0653">Protein transport</keyword>
<dbReference type="InterPro" id="IPR042491">
    <property type="entry name" value="Vps35_C"/>
</dbReference>
<keyword evidence="3 6" id="KW-0813">Transport</keyword>
<comment type="similarity">
    <text evidence="2 6">Belongs to the VPS35 family.</text>
</comment>
<protein>
    <recommendedName>
        <fullName evidence="6">Vacuolar protein sorting-associated protein 35</fullName>
    </recommendedName>
</protein>
<dbReference type="GO" id="GO:0030906">
    <property type="term" value="C:retromer, cargo-selective complex"/>
    <property type="evidence" value="ECO:0007669"/>
    <property type="project" value="InterPro"/>
</dbReference>
<gene>
    <name evidence="8" type="ORF">BSAL_33545</name>
</gene>
<evidence type="ECO:0000256" key="7">
    <source>
        <dbReference type="SAM" id="MobiDB-lite"/>
    </source>
</evidence>
<reference evidence="9" key="1">
    <citation type="submission" date="2015-09" db="EMBL/GenBank/DDBJ databases">
        <authorList>
            <consortium name="Pathogen Informatics"/>
        </authorList>
    </citation>
    <scope>NUCLEOTIDE SEQUENCE [LARGE SCALE GENOMIC DNA]</scope>
    <source>
        <strain evidence="9">Lake Konstanz</strain>
    </source>
</reference>
<dbReference type="Gene3D" id="1.25.40.660">
    <property type="entry name" value="Vacuolar protein sorting-associated protein 35, helical subcomplex Vps35-C"/>
    <property type="match status" value="1"/>
</dbReference>
<dbReference type="PIRSF" id="PIRSF009375">
    <property type="entry name" value="Retromer_Vps35"/>
    <property type="match status" value="1"/>
</dbReference>
<evidence type="ECO:0000256" key="1">
    <source>
        <dbReference type="ARBA" id="ARBA00004170"/>
    </source>
</evidence>
<dbReference type="OrthoDB" id="10258141at2759"/>
<evidence type="ECO:0000256" key="4">
    <source>
        <dbReference type="ARBA" id="ARBA00022927"/>
    </source>
</evidence>
<dbReference type="VEuPathDB" id="TriTrypDB:BSAL_33545"/>
<dbReference type="GO" id="GO:0042147">
    <property type="term" value="P:retrograde transport, endosome to Golgi"/>
    <property type="evidence" value="ECO:0007669"/>
    <property type="project" value="InterPro"/>
</dbReference>
<dbReference type="GO" id="GO:0006886">
    <property type="term" value="P:intracellular protein transport"/>
    <property type="evidence" value="ECO:0007669"/>
    <property type="project" value="TreeGrafter"/>
</dbReference>
<keyword evidence="9" id="KW-1185">Reference proteome</keyword>
<accession>A0A0S4JT07</accession>